<keyword evidence="3" id="KW-1185">Reference proteome</keyword>
<dbReference type="AlphaFoldDB" id="A0AAV4CI26"/>
<gene>
    <name evidence="2" type="ORF">PoB_005761600</name>
</gene>
<comment type="caution">
    <text evidence="2">The sequence shown here is derived from an EMBL/GenBank/DDBJ whole genome shotgun (WGS) entry which is preliminary data.</text>
</comment>
<dbReference type="EMBL" id="BLXT01006359">
    <property type="protein sequence ID" value="GFO31111.1"/>
    <property type="molecule type" value="Genomic_DNA"/>
</dbReference>
<evidence type="ECO:0000313" key="3">
    <source>
        <dbReference type="Proteomes" id="UP000735302"/>
    </source>
</evidence>
<proteinExistence type="predicted"/>
<evidence type="ECO:0000256" key="1">
    <source>
        <dbReference type="SAM" id="MobiDB-lite"/>
    </source>
</evidence>
<sequence length="156" mass="16981">MTVGGESALRSAGAFLSWARVQSHHQQPGQTRAFRAPPGRVGGGTVQILVRRITTELRADLLTPRPPTRSPTQMRLRRKMHPEGAGRGKRTHTERSLQSSGLMTQFVRHQSPHSIITSESGDGGMVASELARRSTSTFLSPVRARAWNGALALGRP</sequence>
<protein>
    <submittedName>
        <fullName evidence="2">Uncharacterized protein</fullName>
    </submittedName>
</protein>
<dbReference type="Proteomes" id="UP000735302">
    <property type="component" value="Unassembled WGS sequence"/>
</dbReference>
<reference evidence="2 3" key="1">
    <citation type="journal article" date="2021" name="Elife">
        <title>Chloroplast acquisition without the gene transfer in kleptoplastic sea slugs, Plakobranchus ocellatus.</title>
        <authorList>
            <person name="Maeda T."/>
            <person name="Takahashi S."/>
            <person name="Yoshida T."/>
            <person name="Shimamura S."/>
            <person name="Takaki Y."/>
            <person name="Nagai Y."/>
            <person name="Toyoda A."/>
            <person name="Suzuki Y."/>
            <person name="Arimoto A."/>
            <person name="Ishii H."/>
            <person name="Satoh N."/>
            <person name="Nishiyama T."/>
            <person name="Hasebe M."/>
            <person name="Maruyama T."/>
            <person name="Minagawa J."/>
            <person name="Obokata J."/>
            <person name="Shigenobu S."/>
        </authorList>
    </citation>
    <scope>NUCLEOTIDE SEQUENCE [LARGE SCALE GENOMIC DNA]</scope>
</reference>
<evidence type="ECO:0000313" key="2">
    <source>
        <dbReference type="EMBL" id="GFO31111.1"/>
    </source>
</evidence>
<feature type="region of interest" description="Disordered" evidence="1">
    <location>
        <begin position="62"/>
        <end position="101"/>
    </location>
</feature>
<accession>A0AAV4CI26</accession>
<organism evidence="2 3">
    <name type="scientific">Plakobranchus ocellatus</name>
    <dbReference type="NCBI Taxonomy" id="259542"/>
    <lineage>
        <taxon>Eukaryota</taxon>
        <taxon>Metazoa</taxon>
        <taxon>Spiralia</taxon>
        <taxon>Lophotrochozoa</taxon>
        <taxon>Mollusca</taxon>
        <taxon>Gastropoda</taxon>
        <taxon>Heterobranchia</taxon>
        <taxon>Euthyneura</taxon>
        <taxon>Panpulmonata</taxon>
        <taxon>Sacoglossa</taxon>
        <taxon>Placobranchoidea</taxon>
        <taxon>Plakobranchidae</taxon>
        <taxon>Plakobranchus</taxon>
    </lineage>
</organism>
<feature type="compositionally biased region" description="Basic and acidic residues" evidence="1">
    <location>
        <begin position="81"/>
        <end position="95"/>
    </location>
</feature>
<feature type="region of interest" description="Disordered" evidence="1">
    <location>
        <begin position="20"/>
        <end position="40"/>
    </location>
</feature>
<name>A0AAV4CI26_9GAST</name>